<keyword evidence="5" id="KW-0408">Iron</keyword>
<name>A0ABY4WDW9_9BACL</name>
<dbReference type="InterPro" id="IPR005122">
    <property type="entry name" value="Uracil-DNA_glycosylase-like"/>
</dbReference>
<keyword evidence="2" id="KW-0479">Metal-binding</keyword>
<keyword evidence="10" id="KW-1185">Reference proteome</keyword>
<gene>
    <name evidence="9" type="ORF">NDK47_23435</name>
</gene>
<accession>A0ABY4WDW9</accession>
<keyword evidence="3" id="KW-0227">DNA damage</keyword>
<dbReference type="InterPro" id="IPR051536">
    <property type="entry name" value="UDG_Type-4/5"/>
</dbReference>
<keyword evidence="7" id="KW-0234">DNA repair</keyword>
<dbReference type="InterPro" id="IPR036895">
    <property type="entry name" value="Uracil-DNA_glycosylase-like_sf"/>
</dbReference>
<reference evidence="9" key="1">
    <citation type="submission" date="2022-06" db="EMBL/GenBank/DDBJ databases">
        <title>Genome sequencing of Brevibacillus sp. BB3-R1.</title>
        <authorList>
            <person name="Heo J."/>
            <person name="Lee D."/>
            <person name="Won M."/>
            <person name="Han B.-H."/>
            <person name="Hong S.-B."/>
            <person name="Kwon S.-W."/>
        </authorList>
    </citation>
    <scope>NUCLEOTIDE SEQUENCE</scope>
    <source>
        <strain evidence="9">BB3-R1</strain>
    </source>
</reference>
<dbReference type="Gene3D" id="3.40.470.10">
    <property type="entry name" value="Uracil-DNA glycosylase-like domain"/>
    <property type="match status" value="1"/>
</dbReference>
<dbReference type="Proteomes" id="UP001056500">
    <property type="component" value="Chromosome"/>
</dbReference>
<organism evidence="9 10">
    <name type="scientific">Brevibacillus ruminantium</name>
    <dbReference type="NCBI Taxonomy" id="2950604"/>
    <lineage>
        <taxon>Bacteria</taxon>
        <taxon>Bacillati</taxon>
        <taxon>Bacillota</taxon>
        <taxon>Bacilli</taxon>
        <taxon>Bacillales</taxon>
        <taxon>Paenibacillaceae</taxon>
        <taxon>Brevibacillus</taxon>
    </lineage>
</organism>
<evidence type="ECO:0000256" key="1">
    <source>
        <dbReference type="ARBA" id="ARBA00022485"/>
    </source>
</evidence>
<keyword evidence="1" id="KW-0004">4Fe-4S</keyword>
<evidence type="ECO:0000256" key="7">
    <source>
        <dbReference type="ARBA" id="ARBA00023204"/>
    </source>
</evidence>
<feature type="domain" description="Uracil-DNA glycosylase-like" evidence="8">
    <location>
        <begin position="35"/>
        <end position="177"/>
    </location>
</feature>
<evidence type="ECO:0000313" key="10">
    <source>
        <dbReference type="Proteomes" id="UP001056500"/>
    </source>
</evidence>
<dbReference type="SUPFAM" id="SSF52141">
    <property type="entry name" value="Uracil-DNA glycosylase-like"/>
    <property type="match status" value="1"/>
</dbReference>
<dbReference type="SMART" id="SM00987">
    <property type="entry name" value="UreE_C"/>
    <property type="match status" value="1"/>
</dbReference>
<dbReference type="Pfam" id="PF03167">
    <property type="entry name" value="UDG"/>
    <property type="match status" value="1"/>
</dbReference>
<sequence length="192" mass="22006">MDEQCLAVWPEEKPPAGIENCMDCGLYQHGSRMIWGEGNPHAPIMIVLDNPGAREDREGNPFICGTRETLQKAAAAAGIKREELYLTYVLKRRPTRAYDKWTARAACMQHLLAQLQKHSPQFVFCLGNVASQAFFDNPEAEVKTLRQMWHFPRGCKTTVSYHPLAVRRRPNLWNTFMEDWMFLVSSYKKSGS</sequence>
<protein>
    <submittedName>
        <fullName evidence="9">Uracil-DNA glycosylase</fullName>
    </submittedName>
</protein>
<dbReference type="EMBL" id="CP098755">
    <property type="protein sequence ID" value="USG65041.1"/>
    <property type="molecule type" value="Genomic_DNA"/>
</dbReference>
<proteinExistence type="predicted"/>
<dbReference type="PANTHER" id="PTHR33693">
    <property type="entry name" value="TYPE-5 URACIL-DNA GLYCOSYLASE"/>
    <property type="match status" value="1"/>
</dbReference>
<dbReference type="RefSeq" id="WP_251872148.1">
    <property type="nucleotide sequence ID" value="NZ_CP098755.1"/>
</dbReference>
<evidence type="ECO:0000313" key="9">
    <source>
        <dbReference type="EMBL" id="USG65041.1"/>
    </source>
</evidence>
<keyword evidence="4" id="KW-0378">Hydrolase</keyword>
<keyword evidence="6" id="KW-0411">Iron-sulfur</keyword>
<evidence type="ECO:0000256" key="3">
    <source>
        <dbReference type="ARBA" id="ARBA00022763"/>
    </source>
</evidence>
<dbReference type="PANTHER" id="PTHR33693:SF1">
    <property type="entry name" value="TYPE-4 URACIL-DNA GLYCOSYLASE"/>
    <property type="match status" value="1"/>
</dbReference>
<dbReference type="SMART" id="SM00986">
    <property type="entry name" value="UDG"/>
    <property type="match status" value="1"/>
</dbReference>
<evidence type="ECO:0000256" key="6">
    <source>
        <dbReference type="ARBA" id="ARBA00023014"/>
    </source>
</evidence>
<evidence type="ECO:0000256" key="5">
    <source>
        <dbReference type="ARBA" id="ARBA00023004"/>
    </source>
</evidence>
<evidence type="ECO:0000259" key="8">
    <source>
        <dbReference type="SMART" id="SM00986"/>
    </source>
</evidence>
<evidence type="ECO:0000256" key="2">
    <source>
        <dbReference type="ARBA" id="ARBA00022723"/>
    </source>
</evidence>
<dbReference type="CDD" id="cd10030">
    <property type="entry name" value="UDG-F4_TTUDGA_SPO1dp_like"/>
    <property type="match status" value="1"/>
</dbReference>
<evidence type="ECO:0000256" key="4">
    <source>
        <dbReference type="ARBA" id="ARBA00022801"/>
    </source>
</evidence>